<proteinExistence type="predicted"/>
<feature type="compositionally biased region" description="Polar residues" evidence="1">
    <location>
        <begin position="170"/>
        <end position="182"/>
    </location>
</feature>
<feature type="region of interest" description="Disordered" evidence="1">
    <location>
        <begin position="244"/>
        <end position="463"/>
    </location>
</feature>
<dbReference type="GeneID" id="39605090"/>
<feature type="compositionally biased region" description="Basic residues" evidence="1">
    <location>
        <begin position="408"/>
        <end position="425"/>
    </location>
</feature>
<feature type="compositionally biased region" description="Basic and acidic residues" evidence="1">
    <location>
        <begin position="183"/>
        <end position="196"/>
    </location>
</feature>
<feature type="compositionally biased region" description="Polar residues" evidence="1">
    <location>
        <begin position="290"/>
        <end position="300"/>
    </location>
</feature>
<protein>
    <submittedName>
        <fullName evidence="2">Uncharacterized protein</fullName>
    </submittedName>
</protein>
<dbReference type="Proteomes" id="UP000267145">
    <property type="component" value="Unassembled WGS sequence"/>
</dbReference>
<evidence type="ECO:0000313" key="3">
    <source>
        <dbReference type="Proteomes" id="UP000267145"/>
    </source>
</evidence>
<feature type="compositionally biased region" description="Basic and acidic residues" evidence="1">
    <location>
        <begin position="357"/>
        <end position="369"/>
    </location>
</feature>
<name>A0A3M9Y105_9PEZI</name>
<dbReference type="EMBL" id="RBVV01000129">
    <property type="protein sequence ID" value="RNJ53712.1"/>
    <property type="molecule type" value="Genomic_DNA"/>
</dbReference>
<comment type="caution">
    <text evidence="2">The sequence shown here is derived from an EMBL/GenBank/DDBJ whole genome shotgun (WGS) entry which is preliminary data.</text>
</comment>
<feature type="compositionally biased region" description="Low complexity" evidence="1">
    <location>
        <begin position="376"/>
        <end position="393"/>
    </location>
</feature>
<keyword evidence="3" id="KW-1185">Reference proteome</keyword>
<feature type="region of interest" description="Disordered" evidence="1">
    <location>
        <begin position="161"/>
        <end position="197"/>
    </location>
</feature>
<evidence type="ECO:0000313" key="2">
    <source>
        <dbReference type="EMBL" id="RNJ53712.1"/>
    </source>
</evidence>
<dbReference type="AlphaFoldDB" id="A0A3M9Y105"/>
<evidence type="ECO:0000256" key="1">
    <source>
        <dbReference type="SAM" id="MobiDB-lite"/>
    </source>
</evidence>
<dbReference type="RefSeq" id="XP_028491870.1">
    <property type="nucleotide sequence ID" value="XM_028635638.1"/>
</dbReference>
<organism evidence="2 3">
    <name type="scientific">Verticillium nonalfalfae</name>
    <dbReference type="NCBI Taxonomy" id="1051616"/>
    <lineage>
        <taxon>Eukaryota</taxon>
        <taxon>Fungi</taxon>
        <taxon>Dikarya</taxon>
        <taxon>Ascomycota</taxon>
        <taxon>Pezizomycotina</taxon>
        <taxon>Sordariomycetes</taxon>
        <taxon>Hypocreomycetidae</taxon>
        <taxon>Glomerellales</taxon>
        <taxon>Plectosphaerellaceae</taxon>
        <taxon>Verticillium</taxon>
    </lineage>
</organism>
<sequence length="697" mass="78790">MQKVQGPPHQVALPPPYDKIPPAFQTNVVISDIRDDSQKEAEYRENLADYLVFRFEKLNDPGDVDEGGNRRKPNWEKATRTRVEMSKEAAAGEVFRLKRKHRQLWEKKHALEPAQRLHLDQTLQLLQEGEHDQRFYYELVQIKEKSIDKCTAESRLHSKHYRDYRDGRKSATTRPKATASQDSRGRGPGEQRKREQLSITAFYKRLLRPELNAIDMMIQQNPPTQRTHASEATMFLPQGLYARQQAHAQAQRGPPGTRIHPQALAQPQHQRIETKAQRQAPPLGPGQGQARDQGQQSNASPRPPVAQHGGVQQQSPHNGPSTEVSPQTQSQFVQAGQRHQQGVAQKKPNNSVNMRDSSGHRASGTDHRCRPAANHSRSPSTSSSFSSSSSEGSRYTPISSSLSGVSRHTGRGRQRSRSRGRRSRTRSQSPDRKRHSHQHRETPEDYGIGASRSHHRQERQYLSDTVAQGVASISHATQPPSHHGPSQAAIRLATDEAYRAGMARGRASTQALEGRAVDGVGYAHRVFGASGRRPDVIRSGVRVVEPRDITRRRTMEEELDRLNQLRIENDMRLDGSFELRNGPHFDERVQYDRRQHFDGEAAFVRDVECGELRRQLTPEQQLWAQQEAGYDIMAPVVERERMRQGRVPPGYIVYRSRPSSNACFENPFRPMKSVGANISRSLDTQGPFPYGNAAYDG</sequence>
<reference evidence="2 3" key="1">
    <citation type="submission" date="2018-10" db="EMBL/GenBank/DDBJ databases">
        <title>Genome sequence of Verticillium nonalfalfae VnAa140.</title>
        <authorList>
            <person name="Stajich J.E."/>
            <person name="Kasson M.T."/>
        </authorList>
    </citation>
    <scope>NUCLEOTIDE SEQUENCE [LARGE SCALE GENOMIC DNA]</scope>
    <source>
        <strain evidence="2 3">VnAa140</strain>
    </source>
</reference>
<gene>
    <name evidence="2" type="ORF">D7B24_001401</name>
</gene>
<feature type="compositionally biased region" description="Polar residues" evidence="1">
    <location>
        <begin position="310"/>
        <end position="356"/>
    </location>
</feature>
<accession>A0A3M9Y105</accession>